<evidence type="ECO:0000256" key="3">
    <source>
        <dbReference type="ARBA" id="ARBA00022475"/>
    </source>
</evidence>
<dbReference type="SUPFAM" id="SSF161098">
    <property type="entry name" value="MetI-like"/>
    <property type="match status" value="1"/>
</dbReference>
<dbReference type="InterPro" id="IPR035906">
    <property type="entry name" value="MetI-like_sf"/>
</dbReference>
<evidence type="ECO:0000256" key="2">
    <source>
        <dbReference type="ARBA" id="ARBA00022448"/>
    </source>
</evidence>
<organism evidence="9 10">
    <name type="scientific">Alicyclobacillus fastidiosus</name>
    <dbReference type="NCBI Taxonomy" id="392011"/>
    <lineage>
        <taxon>Bacteria</taxon>
        <taxon>Bacillati</taxon>
        <taxon>Bacillota</taxon>
        <taxon>Bacilli</taxon>
        <taxon>Bacillales</taxon>
        <taxon>Alicyclobacillaceae</taxon>
        <taxon>Alicyclobacillus</taxon>
    </lineage>
</organism>
<dbReference type="PANTHER" id="PTHR30193">
    <property type="entry name" value="ABC TRANSPORTER PERMEASE PROTEIN"/>
    <property type="match status" value="1"/>
</dbReference>
<dbReference type="Proteomes" id="UP001164761">
    <property type="component" value="Chromosome"/>
</dbReference>
<feature type="transmembrane region" description="Helical" evidence="7">
    <location>
        <begin position="29"/>
        <end position="49"/>
    </location>
</feature>
<dbReference type="InterPro" id="IPR051393">
    <property type="entry name" value="ABC_transporter_permease"/>
</dbReference>
<comment type="subcellular location">
    <subcellularLocation>
        <location evidence="1 7">Cell membrane</location>
        <topology evidence="1 7">Multi-pass membrane protein</topology>
    </subcellularLocation>
</comment>
<keyword evidence="5 7" id="KW-1133">Transmembrane helix</keyword>
<evidence type="ECO:0000256" key="4">
    <source>
        <dbReference type="ARBA" id="ARBA00022692"/>
    </source>
</evidence>
<evidence type="ECO:0000259" key="8">
    <source>
        <dbReference type="PROSITE" id="PS50928"/>
    </source>
</evidence>
<proteinExistence type="inferred from homology"/>
<evidence type="ECO:0000256" key="1">
    <source>
        <dbReference type="ARBA" id="ARBA00004651"/>
    </source>
</evidence>
<accession>A0ABY6ZB18</accession>
<keyword evidence="3" id="KW-1003">Cell membrane</keyword>
<feature type="transmembrane region" description="Helical" evidence="7">
    <location>
        <begin position="179"/>
        <end position="204"/>
    </location>
</feature>
<gene>
    <name evidence="9" type="ORF">NZD89_16690</name>
</gene>
<feature type="transmembrane region" description="Helical" evidence="7">
    <location>
        <begin position="287"/>
        <end position="307"/>
    </location>
</feature>
<protein>
    <submittedName>
        <fullName evidence="9">ABC transporter permease subunit</fullName>
    </submittedName>
</protein>
<keyword evidence="4 7" id="KW-0812">Transmembrane</keyword>
<feature type="transmembrane region" description="Helical" evidence="7">
    <location>
        <begin position="93"/>
        <end position="114"/>
    </location>
</feature>
<comment type="similarity">
    <text evidence="7">Belongs to the binding-protein-dependent transport system permease family.</text>
</comment>
<feature type="transmembrane region" description="Helical" evidence="7">
    <location>
        <begin position="126"/>
        <end position="148"/>
    </location>
</feature>
<feature type="domain" description="ABC transmembrane type-1" evidence="8">
    <location>
        <begin position="89"/>
        <end position="303"/>
    </location>
</feature>
<evidence type="ECO:0000313" key="9">
    <source>
        <dbReference type="EMBL" id="WAH40029.1"/>
    </source>
</evidence>
<evidence type="ECO:0000256" key="6">
    <source>
        <dbReference type="ARBA" id="ARBA00023136"/>
    </source>
</evidence>
<dbReference type="Pfam" id="PF00528">
    <property type="entry name" value="BPD_transp_1"/>
    <property type="match status" value="1"/>
</dbReference>
<dbReference type="PROSITE" id="PS50928">
    <property type="entry name" value="ABC_TM1"/>
    <property type="match status" value="1"/>
</dbReference>
<dbReference type="CDD" id="cd06261">
    <property type="entry name" value="TM_PBP2"/>
    <property type="match status" value="1"/>
</dbReference>
<dbReference type="EMBL" id="CP104067">
    <property type="protein sequence ID" value="WAH40029.1"/>
    <property type="molecule type" value="Genomic_DNA"/>
</dbReference>
<evidence type="ECO:0000313" key="10">
    <source>
        <dbReference type="Proteomes" id="UP001164761"/>
    </source>
</evidence>
<keyword evidence="6 7" id="KW-0472">Membrane</keyword>
<keyword evidence="10" id="KW-1185">Reference proteome</keyword>
<reference evidence="9" key="1">
    <citation type="submission" date="2022-08" db="EMBL/GenBank/DDBJ databases">
        <title>Alicyclobacillus fastidiosus DSM 17978, complete genome.</title>
        <authorList>
            <person name="Wang Q."/>
            <person name="Cai R."/>
            <person name="Wang Z."/>
        </authorList>
    </citation>
    <scope>NUCLEOTIDE SEQUENCE</scope>
    <source>
        <strain evidence="9">DSM 17978</strain>
    </source>
</reference>
<name>A0ABY6ZB18_9BACL</name>
<evidence type="ECO:0000256" key="7">
    <source>
        <dbReference type="RuleBase" id="RU363032"/>
    </source>
</evidence>
<dbReference type="Gene3D" id="1.10.3720.10">
    <property type="entry name" value="MetI-like"/>
    <property type="match status" value="1"/>
</dbReference>
<dbReference type="PANTHER" id="PTHR30193:SF37">
    <property type="entry name" value="INNER MEMBRANE ABC TRANSPORTER PERMEASE PROTEIN YCJO"/>
    <property type="match status" value="1"/>
</dbReference>
<dbReference type="RefSeq" id="WP_268003927.1">
    <property type="nucleotide sequence ID" value="NZ_BSUT01000001.1"/>
</dbReference>
<sequence>MASTGLLRPSTGQALVHQRDRRWNRWRRAIPLYAMLLPTIAYFIVFTYYPLVHSVLISMQDFNLIGNRPFVGLENYRNVLTDPTFWADFRNTLMLGISMLTIGFVAPIVIALSLNELLQQWMKRTFQMVIYLPHLFSWAVVGGLWVEILNPDGGLVNAVLNAFGISSVQFMSDPNVARWVIILVSVWKDVGFNCVIYLAALAGINPELYASAQVDGANRWQETWYVTIPGLARTMQIVGLLSIMGVLQMFDQIFVMRNAVIQPKVDVLMTYVYDQGLTQMNIGQATASALIILVFTLLLTVFTQRLVRYDTI</sequence>
<evidence type="ECO:0000256" key="5">
    <source>
        <dbReference type="ARBA" id="ARBA00022989"/>
    </source>
</evidence>
<keyword evidence="2 7" id="KW-0813">Transport</keyword>
<dbReference type="InterPro" id="IPR000515">
    <property type="entry name" value="MetI-like"/>
</dbReference>